<protein>
    <submittedName>
        <fullName evidence="2">Uncharacterized protein</fullName>
    </submittedName>
</protein>
<evidence type="ECO:0000313" key="1">
    <source>
        <dbReference type="Proteomes" id="UP000050795"/>
    </source>
</evidence>
<reference evidence="1" key="1">
    <citation type="submission" date="2022-06" db="EMBL/GenBank/DDBJ databases">
        <authorList>
            <person name="Berger JAMES D."/>
            <person name="Berger JAMES D."/>
        </authorList>
    </citation>
    <scope>NUCLEOTIDE SEQUENCE [LARGE SCALE GENOMIC DNA]</scope>
</reference>
<proteinExistence type="predicted"/>
<organism evidence="1 2">
    <name type="scientific">Trichobilharzia regenti</name>
    <name type="common">Nasal bird schistosome</name>
    <dbReference type="NCBI Taxonomy" id="157069"/>
    <lineage>
        <taxon>Eukaryota</taxon>
        <taxon>Metazoa</taxon>
        <taxon>Spiralia</taxon>
        <taxon>Lophotrochozoa</taxon>
        <taxon>Platyhelminthes</taxon>
        <taxon>Trematoda</taxon>
        <taxon>Digenea</taxon>
        <taxon>Strigeidida</taxon>
        <taxon>Schistosomatoidea</taxon>
        <taxon>Schistosomatidae</taxon>
        <taxon>Trichobilharzia</taxon>
    </lineage>
</organism>
<dbReference type="WBParaSite" id="TREG1_70110.1">
    <property type="protein sequence ID" value="TREG1_70110.1"/>
    <property type="gene ID" value="TREG1_70110"/>
</dbReference>
<evidence type="ECO:0000313" key="2">
    <source>
        <dbReference type="WBParaSite" id="TREG1_70110.1"/>
    </source>
</evidence>
<sequence length="167" mass="19142">MHPFLPVGVFVEVLTDSQHAKSIIHNKKPCSSSGSINLKSNSLYMRVSFVFYSVVDMQNSTIIDVLIETRNIILELSNRLDIHKNSDHNSLHSNVVKSNPVSAEIVVNGYSSENEFNNREDQNDWQFTTANDQTTSCSLIQCLISSLRQYLRQRQVYRAHLIKSRER</sequence>
<name>A0AA85KDD1_TRIRE</name>
<reference evidence="2" key="2">
    <citation type="submission" date="2023-11" db="UniProtKB">
        <authorList>
            <consortium name="WormBaseParasite"/>
        </authorList>
    </citation>
    <scope>IDENTIFICATION</scope>
</reference>
<accession>A0AA85KDD1</accession>
<keyword evidence="1" id="KW-1185">Reference proteome</keyword>
<dbReference type="Proteomes" id="UP000050795">
    <property type="component" value="Unassembled WGS sequence"/>
</dbReference>
<dbReference type="AlphaFoldDB" id="A0AA85KDD1"/>